<organism evidence="2 3">
    <name type="scientific">Ketogulonicigenium robustum</name>
    <dbReference type="NCBI Taxonomy" id="92947"/>
    <lineage>
        <taxon>Bacteria</taxon>
        <taxon>Pseudomonadati</taxon>
        <taxon>Pseudomonadota</taxon>
        <taxon>Alphaproteobacteria</taxon>
        <taxon>Rhodobacterales</taxon>
        <taxon>Roseobacteraceae</taxon>
        <taxon>Ketogulonicigenium</taxon>
    </lineage>
</organism>
<dbReference type="GO" id="GO:0051536">
    <property type="term" value="F:iron-sulfur cluster binding"/>
    <property type="evidence" value="ECO:0007669"/>
    <property type="project" value="InterPro"/>
</dbReference>
<dbReference type="AlphaFoldDB" id="A0A1W6NYN5"/>
<accession>A0A1W6NYN5</accession>
<proteinExistence type="predicted"/>
<dbReference type="KEGG" id="kro:BVG79_01012"/>
<dbReference type="InterPro" id="IPR002871">
    <property type="entry name" value="NIF_FeS_clus_asmbl_NifU_N"/>
</dbReference>
<dbReference type="RefSeq" id="WP_236951426.1">
    <property type="nucleotide sequence ID" value="NZ_CP019937.1"/>
</dbReference>
<sequence length="148" mass="15018">MSQPVSSPDLSQIYSPAVLTAAADIPHLGRLTAPMASAQLRAPVCGSQIAVTVDVTDGRVTAFAQEVKACALGQAAASLFGDIVIGLTPTEVAALRGQMAAMLRDGAAAPTPAFEILRAAASLPERHGAMLLVFDATLAALAQITPKA</sequence>
<reference evidence="2 3" key="1">
    <citation type="submission" date="2017-02" db="EMBL/GenBank/DDBJ databases">
        <title>Ketogulonicigenium robustum SPU B003 Genome sequencing and assembly.</title>
        <authorList>
            <person name="Li Y."/>
            <person name="Liu L."/>
            <person name="Wang C."/>
            <person name="Zhang M."/>
            <person name="Zhang T."/>
            <person name="Zhang Y."/>
        </authorList>
    </citation>
    <scope>NUCLEOTIDE SEQUENCE [LARGE SCALE GENOMIC DNA]</scope>
    <source>
        <strain evidence="2 3">SPU_B003</strain>
    </source>
</reference>
<dbReference type="Gene3D" id="3.90.1010.10">
    <property type="match status" value="1"/>
</dbReference>
<dbReference type="STRING" id="92947.BVG79_01012"/>
<dbReference type="Pfam" id="PF01592">
    <property type="entry name" value="NifU_N"/>
    <property type="match status" value="1"/>
</dbReference>
<evidence type="ECO:0000313" key="2">
    <source>
        <dbReference type="EMBL" id="ARO14358.1"/>
    </source>
</evidence>
<dbReference type="SUPFAM" id="SSF82649">
    <property type="entry name" value="SufE/NifU"/>
    <property type="match status" value="1"/>
</dbReference>
<dbReference type="Proteomes" id="UP000242447">
    <property type="component" value="Chromosome"/>
</dbReference>
<protein>
    <recommendedName>
        <fullName evidence="1">NIF system FeS cluster assembly NifU N-terminal domain-containing protein</fullName>
    </recommendedName>
</protein>
<dbReference type="CDD" id="cd06664">
    <property type="entry name" value="IscU_like"/>
    <property type="match status" value="1"/>
</dbReference>
<gene>
    <name evidence="2" type="ORF">BVG79_01012</name>
</gene>
<evidence type="ECO:0000313" key="3">
    <source>
        <dbReference type="Proteomes" id="UP000242447"/>
    </source>
</evidence>
<feature type="domain" description="NIF system FeS cluster assembly NifU N-terminal" evidence="1">
    <location>
        <begin position="14"/>
        <end position="96"/>
    </location>
</feature>
<dbReference type="EMBL" id="CP019937">
    <property type="protein sequence ID" value="ARO14358.1"/>
    <property type="molecule type" value="Genomic_DNA"/>
</dbReference>
<dbReference type="GO" id="GO:0005506">
    <property type="term" value="F:iron ion binding"/>
    <property type="evidence" value="ECO:0007669"/>
    <property type="project" value="InterPro"/>
</dbReference>
<keyword evidence="3" id="KW-1185">Reference proteome</keyword>
<dbReference type="GO" id="GO:0016226">
    <property type="term" value="P:iron-sulfur cluster assembly"/>
    <property type="evidence" value="ECO:0007669"/>
    <property type="project" value="InterPro"/>
</dbReference>
<evidence type="ECO:0000259" key="1">
    <source>
        <dbReference type="Pfam" id="PF01592"/>
    </source>
</evidence>
<name>A0A1W6NYN5_9RHOB</name>